<sequence>MDFSDIFAEFDQSKRASRHDNSQESHNDLVLLQQAWSNERLSPEILEYEHDLLERILGKLKQKIEFVELNSMEIQSSHNDIKITLMIIESEIERVSFLIRSYLRTRLSKIDKYTMFIMNSEDSVMKLSEEETIYMDSHLRSLTKLYNNLFLKHFDESLQKLDETGGGASMIDEPDLQKPVFIQVVETIEDPIRFGDDENDLVRLEKGIAAEVSELWWSKSESSVNLFNEELDSAFVIEGRGAIGGRLGGEGFRNELIPILDVSSFESNGAGVDVGVGDGLLLYSSDGFKRLVIEKGFCFLLFTSSSGLAAEI</sequence>
<dbReference type="InterPro" id="IPR008591">
    <property type="entry name" value="GINS_Sld5"/>
</dbReference>
<keyword evidence="6" id="KW-1185">Reference proteome</keyword>
<dbReference type="PANTHER" id="PTHR21206:SF0">
    <property type="entry name" value="DNA REPLICATION COMPLEX GINS PROTEIN SLD5"/>
    <property type="match status" value="1"/>
</dbReference>
<dbReference type="GO" id="GO:0000727">
    <property type="term" value="P:double-strand break repair via break-induced replication"/>
    <property type="evidence" value="ECO:0007669"/>
    <property type="project" value="TreeGrafter"/>
</dbReference>
<dbReference type="PANTHER" id="PTHR21206">
    <property type="entry name" value="SLD5 PROTEIN"/>
    <property type="match status" value="1"/>
</dbReference>
<dbReference type="Proteomes" id="UP000774326">
    <property type="component" value="Unassembled WGS sequence"/>
</dbReference>
<name>A0A9P8TK14_WICPI</name>
<evidence type="ECO:0000256" key="1">
    <source>
        <dbReference type="ARBA" id="ARBA00004123"/>
    </source>
</evidence>
<keyword evidence="3" id="KW-0539">Nucleus</keyword>
<feature type="domain" description="GINS subunit" evidence="4">
    <location>
        <begin position="72"/>
        <end position="149"/>
    </location>
</feature>
<dbReference type="OrthoDB" id="338231at2759"/>
<evidence type="ECO:0000313" key="6">
    <source>
        <dbReference type="Proteomes" id="UP000774326"/>
    </source>
</evidence>
<comment type="subcellular location">
    <subcellularLocation>
        <location evidence="1">Nucleus</location>
    </subcellularLocation>
</comment>
<proteinExistence type="predicted"/>
<evidence type="ECO:0000256" key="3">
    <source>
        <dbReference type="ARBA" id="ARBA00023242"/>
    </source>
</evidence>
<dbReference type="AlphaFoldDB" id="A0A9P8TK14"/>
<protein>
    <recommendedName>
        <fullName evidence="4">GINS subunit domain-containing protein</fullName>
    </recommendedName>
</protein>
<dbReference type="Gene3D" id="1.20.58.1030">
    <property type="match status" value="1"/>
</dbReference>
<gene>
    <name evidence="5" type="ORF">WICPIJ_007866</name>
</gene>
<dbReference type="SUPFAM" id="SSF158573">
    <property type="entry name" value="GINS helical bundle-like"/>
    <property type="match status" value="1"/>
</dbReference>
<evidence type="ECO:0000259" key="4">
    <source>
        <dbReference type="Pfam" id="PF05916"/>
    </source>
</evidence>
<reference evidence="5" key="2">
    <citation type="submission" date="2021-01" db="EMBL/GenBank/DDBJ databases">
        <authorList>
            <person name="Schikora-Tamarit M.A."/>
        </authorList>
    </citation>
    <scope>NUCLEOTIDE SEQUENCE</scope>
    <source>
        <strain evidence="5">CBS2887</strain>
    </source>
</reference>
<evidence type="ECO:0000256" key="2">
    <source>
        <dbReference type="ARBA" id="ARBA00022705"/>
    </source>
</evidence>
<dbReference type="GO" id="GO:0006261">
    <property type="term" value="P:DNA-templated DNA replication"/>
    <property type="evidence" value="ECO:0007669"/>
    <property type="project" value="InterPro"/>
</dbReference>
<reference evidence="5" key="1">
    <citation type="journal article" date="2021" name="Open Biol.">
        <title>Shared evolutionary footprints suggest mitochondrial oxidative damage underlies multiple complex I losses in fungi.</title>
        <authorList>
            <person name="Schikora-Tamarit M.A."/>
            <person name="Marcet-Houben M."/>
            <person name="Nosek J."/>
            <person name="Gabaldon T."/>
        </authorList>
    </citation>
    <scope>NUCLEOTIDE SEQUENCE</scope>
    <source>
        <strain evidence="5">CBS2887</strain>
    </source>
</reference>
<dbReference type="EMBL" id="JAEUBG010004553">
    <property type="protein sequence ID" value="KAH3681171.1"/>
    <property type="molecule type" value="Genomic_DNA"/>
</dbReference>
<organism evidence="5 6">
    <name type="scientific">Wickerhamomyces pijperi</name>
    <name type="common">Yeast</name>
    <name type="synonym">Pichia pijperi</name>
    <dbReference type="NCBI Taxonomy" id="599730"/>
    <lineage>
        <taxon>Eukaryota</taxon>
        <taxon>Fungi</taxon>
        <taxon>Dikarya</taxon>
        <taxon>Ascomycota</taxon>
        <taxon>Saccharomycotina</taxon>
        <taxon>Saccharomycetes</taxon>
        <taxon>Phaffomycetales</taxon>
        <taxon>Wickerhamomycetaceae</taxon>
        <taxon>Wickerhamomyces</taxon>
    </lineage>
</organism>
<keyword evidence="2" id="KW-0235">DNA replication</keyword>
<comment type="caution">
    <text evidence="5">The sequence shown here is derived from an EMBL/GenBank/DDBJ whole genome shotgun (WGS) entry which is preliminary data.</text>
</comment>
<dbReference type="CDD" id="cd11711">
    <property type="entry name" value="GINS_A_Sld5"/>
    <property type="match status" value="1"/>
</dbReference>
<dbReference type="InterPro" id="IPR036224">
    <property type="entry name" value="GINS_bundle-like_dom_sf"/>
</dbReference>
<dbReference type="InterPro" id="IPR038749">
    <property type="entry name" value="Sld5_GINS_A"/>
</dbReference>
<evidence type="ECO:0000313" key="5">
    <source>
        <dbReference type="EMBL" id="KAH3681171.1"/>
    </source>
</evidence>
<dbReference type="GO" id="GO:0000811">
    <property type="term" value="C:GINS complex"/>
    <property type="evidence" value="ECO:0007669"/>
    <property type="project" value="TreeGrafter"/>
</dbReference>
<dbReference type="InterPro" id="IPR021151">
    <property type="entry name" value="GINS_A"/>
</dbReference>
<accession>A0A9P8TK14</accession>
<dbReference type="Pfam" id="PF05916">
    <property type="entry name" value="Sld5"/>
    <property type="match status" value="1"/>
</dbReference>